<sequence>MKESNPERIRGVEESLCRQLSHRCLRVRSNRYSSLPYCGSSKSSVANLVQALWRRSSLKPCARSTQVPAAGPPSPRRFTPTPRGNGQIRPHQRSQEWKGRGGRREGEVRERSPQPQTTPPPGPPSRRHPSNPRLNPSVPIAISIWVPAHAQLPAARNVSLLENLNLRTDRVERREIHTHASDIRASDTHTERRNAAGSTAPSSHPPSSGPSMPSQPCIAIPSRRHASTIKGNTLLK</sequence>
<feature type="compositionally biased region" description="Basic and acidic residues" evidence="1">
    <location>
        <begin position="93"/>
        <end position="112"/>
    </location>
</feature>
<evidence type="ECO:0000256" key="1">
    <source>
        <dbReference type="SAM" id="MobiDB-lite"/>
    </source>
</evidence>
<evidence type="ECO:0000313" key="3">
    <source>
        <dbReference type="Proteomes" id="UP000738349"/>
    </source>
</evidence>
<accession>A0A9P9IWV5</accession>
<dbReference type="EMBL" id="JAGMUV010000015">
    <property type="protein sequence ID" value="KAH7133609.1"/>
    <property type="molecule type" value="Genomic_DNA"/>
</dbReference>
<evidence type="ECO:0000313" key="2">
    <source>
        <dbReference type="EMBL" id="KAH7133609.1"/>
    </source>
</evidence>
<proteinExistence type="predicted"/>
<name>A0A9P9IWV5_9HYPO</name>
<feature type="compositionally biased region" description="Basic and acidic residues" evidence="1">
    <location>
        <begin position="177"/>
        <end position="194"/>
    </location>
</feature>
<comment type="caution">
    <text evidence="2">The sequence shown here is derived from an EMBL/GenBank/DDBJ whole genome shotgun (WGS) entry which is preliminary data.</text>
</comment>
<keyword evidence="3" id="KW-1185">Reference proteome</keyword>
<feature type="region of interest" description="Disordered" evidence="1">
    <location>
        <begin position="60"/>
        <end position="135"/>
    </location>
</feature>
<feature type="region of interest" description="Disordered" evidence="1">
    <location>
        <begin position="177"/>
        <end position="236"/>
    </location>
</feature>
<organism evidence="2 3">
    <name type="scientific">Dactylonectria macrodidyma</name>
    <dbReference type="NCBI Taxonomy" id="307937"/>
    <lineage>
        <taxon>Eukaryota</taxon>
        <taxon>Fungi</taxon>
        <taxon>Dikarya</taxon>
        <taxon>Ascomycota</taxon>
        <taxon>Pezizomycotina</taxon>
        <taxon>Sordariomycetes</taxon>
        <taxon>Hypocreomycetidae</taxon>
        <taxon>Hypocreales</taxon>
        <taxon>Nectriaceae</taxon>
        <taxon>Dactylonectria</taxon>
    </lineage>
</organism>
<gene>
    <name evidence="2" type="ORF">EDB81DRAFT_107766</name>
</gene>
<protein>
    <submittedName>
        <fullName evidence="2">Uncharacterized protein</fullName>
    </submittedName>
</protein>
<dbReference type="Proteomes" id="UP000738349">
    <property type="component" value="Unassembled WGS sequence"/>
</dbReference>
<reference evidence="2" key="1">
    <citation type="journal article" date="2021" name="Nat. Commun.">
        <title>Genetic determinants of endophytism in the Arabidopsis root mycobiome.</title>
        <authorList>
            <person name="Mesny F."/>
            <person name="Miyauchi S."/>
            <person name="Thiergart T."/>
            <person name="Pickel B."/>
            <person name="Atanasova L."/>
            <person name="Karlsson M."/>
            <person name="Huettel B."/>
            <person name="Barry K.W."/>
            <person name="Haridas S."/>
            <person name="Chen C."/>
            <person name="Bauer D."/>
            <person name="Andreopoulos W."/>
            <person name="Pangilinan J."/>
            <person name="LaButti K."/>
            <person name="Riley R."/>
            <person name="Lipzen A."/>
            <person name="Clum A."/>
            <person name="Drula E."/>
            <person name="Henrissat B."/>
            <person name="Kohler A."/>
            <person name="Grigoriev I.V."/>
            <person name="Martin F.M."/>
            <person name="Hacquard S."/>
        </authorList>
    </citation>
    <scope>NUCLEOTIDE SEQUENCE</scope>
    <source>
        <strain evidence="2">MPI-CAGE-AT-0147</strain>
    </source>
</reference>
<dbReference type="AlphaFoldDB" id="A0A9P9IWV5"/>